<dbReference type="GO" id="GO:0019867">
    <property type="term" value="C:outer membrane"/>
    <property type="evidence" value="ECO:0007669"/>
    <property type="project" value="InterPro"/>
</dbReference>
<proteinExistence type="predicted"/>
<dbReference type="AlphaFoldDB" id="A0A1H5XDZ5"/>
<keyword evidence="2" id="KW-1185">Reference proteome</keyword>
<evidence type="ECO:0000313" key="2">
    <source>
        <dbReference type="Proteomes" id="UP000236736"/>
    </source>
</evidence>
<evidence type="ECO:0000313" key="1">
    <source>
        <dbReference type="EMBL" id="SEG09988.1"/>
    </source>
</evidence>
<reference evidence="2" key="1">
    <citation type="submission" date="2016-10" db="EMBL/GenBank/DDBJ databases">
        <authorList>
            <person name="Varghese N."/>
            <person name="Submissions S."/>
        </authorList>
    </citation>
    <scope>NUCLEOTIDE SEQUENCE [LARGE SCALE GENOMIC DNA]</scope>
    <source>
        <strain evidence="2">DSM 17298</strain>
    </source>
</reference>
<organism evidence="1 2">
    <name type="scientific">Algoriphagus boritolerans DSM 17298 = JCM 18970</name>
    <dbReference type="NCBI Taxonomy" id="1120964"/>
    <lineage>
        <taxon>Bacteria</taxon>
        <taxon>Pseudomonadati</taxon>
        <taxon>Bacteroidota</taxon>
        <taxon>Cytophagia</taxon>
        <taxon>Cytophagales</taxon>
        <taxon>Cyclobacteriaceae</taxon>
        <taxon>Algoriphagus</taxon>
    </lineage>
</organism>
<dbReference type="EMBL" id="FNVR01000013">
    <property type="protein sequence ID" value="SEG09988.1"/>
    <property type="molecule type" value="Genomic_DNA"/>
</dbReference>
<dbReference type="Pfam" id="PF04390">
    <property type="entry name" value="LptE"/>
    <property type="match status" value="1"/>
</dbReference>
<accession>A0A1H5XDZ5</accession>
<name>A0A1H5XDZ5_9BACT</name>
<dbReference type="STRING" id="1120964.GCA_001313265_04119"/>
<protein>
    <submittedName>
        <fullName evidence="1">Lipopolysaccharide-assembly</fullName>
    </submittedName>
</protein>
<gene>
    <name evidence="1" type="ORF">SAMN03080598_02478</name>
</gene>
<dbReference type="InterPro" id="IPR007485">
    <property type="entry name" value="LPS_assembly_LptE"/>
</dbReference>
<dbReference type="Proteomes" id="UP000236736">
    <property type="component" value="Unassembled WGS sequence"/>
</dbReference>
<dbReference type="GO" id="GO:0043165">
    <property type="term" value="P:Gram-negative-bacterium-type cell outer membrane assembly"/>
    <property type="evidence" value="ECO:0007669"/>
    <property type="project" value="InterPro"/>
</dbReference>
<sequence length="194" mass="22089">MIWESQNGLFTVKSNSMKLYRLFVLLAGLTLFLFQSCSVKYSFTGTNINYELVKTFSVENFFNDSGGGPANMEQRFTEAIKEYYQRNTQLELVRNNGDLQFSGAISTYSLTPQAAVSSGDPNLPDRAGQMRLTISVAVDYINLSNEEENKKQNFSFFKDYDPRTVTLLDVENELVEEIFEVIIQDIFTATVANW</sequence>